<protein>
    <submittedName>
        <fullName evidence="2">Uncharacterized protein</fullName>
    </submittedName>
</protein>
<gene>
    <name evidence="2" type="ORF">KIN20_009027</name>
</gene>
<feature type="region of interest" description="Disordered" evidence="1">
    <location>
        <begin position="1"/>
        <end position="42"/>
    </location>
</feature>
<dbReference type="EMBL" id="JAHQIW010001489">
    <property type="protein sequence ID" value="KAJ1352632.1"/>
    <property type="molecule type" value="Genomic_DNA"/>
</dbReference>
<evidence type="ECO:0000313" key="3">
    <source>
        <dbReference type="Proteomes" id="UP001196413"/>
    </source>
</evidence>
<reference evidence="2" key="1">
    <citation type="submission" date="2021-06" db="EMBL/GenBank/DDBJ databases">
        <title>Parelaphostrongylus tenuis whole genome reference sequence.</title>
        <authorList>
            <person name="Garwood T.J."/>
            <person name="Larsen P.A."/>
            <person name="Fountain-Jones N.M."/>
            <person name="Garbe J.R."/>
            <person name="Macchietto M.G."/>
            <person name="Kania S.A."/>
            <person name="Gerhold R.W."/>
            <person name="Richards J.E."/>
            <person name="Wolf T.M."/>
        </authorList>
    </citation>
    <scope>NUCLEOTIDE SEQUENCE</scope>
    <source>
        <strain evidence="2">MNPRO001-30</strain>
        <tissue evidence="2">Meninges</tissue>
    </source>
</reference>
<evidence type="ECO:0000256" key="1">
    <source>
        <dbReference type="SAM" id="MobiDB-lite"/>
    </source>
</evidence>
<dbReference type="AlphaFoldDB" id="A0AAD5QJB4"/>
<dbReference type="Proteomes" id="UP001196413">
    <property type="component" value="Unassembled WGS sequence"/>
</dbReference>
<feature type="compositionally biased region" description="Low complexity" evidence="1">
    <location>
        <begin position="1"/>
        <end position="22"/>
    </location>
</feature>
<accession>A0AAD5QJB4</accession>
<organism evidence="2 3">
    <name type="scientific">Parelaphostrongylus tenuis</name>
    <name type="common">Meningeal worm</name>
    <dbReference type="NCBI Taxonomy" id="148309"/>
    <lineage>
        <taxon>Eukaryota</taxon>
        <taxon>Metazoa</taxon>
        <taxon>Ecdysozoa</taxon>
        <taxon>Nematoda</taxon>
        <taxon>Chromadorea</taxon>
        <taxon>Rhabditida</taxon>
        <taxon>Rhabditina</taxon>
        <taxon>Rhabditomorpha</taxon>
        <taxon>Strongyloidea</taxon>
        <taxon>Metastrongylidae</taxon>
        <taxon>Parelaphostrongylus</taxon>
    </lineage>
</organism>
<keyword evidence="3" id="KW-1185">Reference proteome</keyword>
<proteinExistence type="predicted"/>
<sequence>MSTNQRSSSSLSNLSDVSQESSDGLKRQRYGSTSFTDESYVSSHSVNNSVIGDYRIVGAGKDSRAVQLPTNKVVNYQRKINIEESTLTSCETWLCHRNVK</sequence>
<comment type="caution">
    <text evidence="2">The sequence shown here is derived from an EMBL/GenBank/DDBJ whole genome shotgun (WGS) entry which is preliminary data.</text>
</comment>
<name>A0AAD5QJB4_PARTN</name>
<evidence type="ECO:0000313" key="2">
    <source>
        <dbReference type="EMBL" id="KAJ1352632.1"/>
    </source>
</evidence>